<dbReference type="InterPro" id="IPR050354">
    <property type="entry name" value="F-box/kelch-repeat_ARATH"/>
</dbReference>
<evidence type="ECO:0000259" key="1">
    <source>
        <dbReference type="SMART" id="SM00256"/>
    </source>
</evidence>
<dbReference type="Proteomes" id="UP000467841">
    <property type="component" value="Unassembled WGS sequence"/>
</dbReference>
<organism evidence="2 3">
    <name type="scientific">Microthlaspi erraticum</name>
    <dbReference type="NCBI Taxonomy" id="1685480"/>
    <lineage>
        <taxon>Eukaryota</taxon>
        <taxon>Viridiplantae</taxon>
        <taxon>Streptophyta</taxon>
        <taxon>Embryophyta</taxon>
        <taxon>Tracheophyta</taxon>
        <taxon>Spermatophyta</taxon>
        <taxon>Magnoliopsida</taxon>
        <taxon>eudicotyledons</taxon>
        <taxon>Gunneridae</taxon>
        <taxon>Pentapetalae</taxon>
        <taxon>rosids</taxon>
        <taxon>malvids</taxon>
        <taxon>Brassicales</taxon>
        <taxon>Brassicaceae</taxon>
        <taxon>Coluteocarpeae</taxon>
        <taxon>Microthlaspi</taxon>
    </lineage>
</organism>
<protein>
    <recommendedName>
        <fullName evidence="1">F-box domain-containing protein</fullName>
    </recommendedName>
</protein>
<accession>A0A6D2HKU7</accession>
<gene>
    <name evidence="2" type="ORF">MERR_LOCUS3821</name>
</gene>
<dbReference type="OrthoDB" id="45365at2759"/>
<dbReference type="EMBL" id="CACVBM020000233">
    <property type="protein sequence ID" value="CAA7016586.1"/>
    <property type="molecule type" value="Genomic_DNA"/>
</dbReference>
<dbReference type="PANTHER" id="PTHR24414:SF161">
    <property type="entry name" value="F-BOX DOMAIN-CONTAINING PROTEIN"/>
    <property type="match status" value="1"/>
</dbReference>
<dbReference type="SMART" id="SM00256">
    <property type="entry name" value="FBOX"/>
    <property type="match status" value="1"/>
</dbReference>
<dbReference type="SUPFAM" id="SSF81383">
    <property type="entry name" value="F-box domain"/>
    <property type="match status" value="1"/>
</dbReference>
<comment type="caution">
    <text evidence="2">The sequence shown here is derived from an EMBL/GenBank/DDBJ whole genome shotgun (WGS) entry which is preliminary data.</text>
</comment>
<dbReference type="PANTHER" id="PTHR24414">
    <property type="entry name" value="F-BOX/KELCH-REPEAT PROTEIN SKIP4"/>
    <property type="match status" value="1"/>
</dbReference>
<feature type="domain" description="F-box" evidence="1">
    <location>
        <begin position="25"/>
        <end position="65"/>
    </location>
</feature>
<evidence type="ECO:0000313" key="3">
    <source>
        <dbReference type="Proteomes" id="UP000467841"/>
    </source>
</evidence>
<dbReference type="Pfam" id="PF25210">
    <property type="entry name" value="Kelch_FKB95"/>
    <property type="match status" value="1"/>
</dbReference>
<dbReference type="CDD" id="cd22152">
    <property type="entry name" value="F-box_AtAFR-like"/>
    <property type="match status" value="1"/>
</dbReference>
<proteinExistence type="predicted"/>
<dbReference type="InterPro" id="IPR057499">
    <property type="entry name" value="Kelch_FKB95"/>
</dbReference>
<sequence length="399" mass="45516">MTNPSAPPPPPPPLPLYRWPSFSSLPDEIVVNCLARISKSHYRSLSSVSKGFHSLLSSPEIYSARSQIGATEPRLYVCLRFPTAPHRRYFTLTVKTDQTLISSNGGENEIKSELSFVRVKHCSSARLNATTVAVGSEIYQMGGSSEGKRSRAVRVLDCRSNTLRRAPGMKVARKRARSRFLDGKIYVFGGCKKREESMNWVEVFDIKTQTWKGPLPKPPLSGDGKHKVVVLGARIYVITEHDKYAYDPEGERWVLPEKGLVDLELIVTQRAGWCVVGNVVYHEYLEKLRWYDVSCGSWVEVEGLSDLYEKRAYDYGMIQLVSYGRKLVMIWREWTDHVFKGMHGREIRSGLLDIRIWVAVIRLKKRPTQIWGEVERYNVVARSSFKSSYKFLTCLSVSL</sequence>
<reference evidence="2" key="1">
    <citation type="submission" date="2020-01" db="EMBL/GenBank/DDBJ databases">
        <authorList>
            <person name="Mishra B."/>
        </authorList>
    </citation>
    <scope>NUCLEOTIDE SEQUENCE [LARGE SCALE GENOMIC DNA]</scope>
</reference>
<dbReference type="Gene3D" id="2.120.10.80">
    <property type="entry name" value="Kelch-type beta propeller"/>
    <property type="match status" value="1"/>
</dbReference>
<dbReference type="Pfam" id="PF00646">
    <property type="entry name" value="F-box"/>
    <property type="match status" value="1"/>
</dbReference>
<dbReference type="SUPFAM" id="SSF117281">
    <property type="entry name" value="Kelch motif"/>
    <property type="match status" value="1"/>
</dbReference>
<dbReference type="InterPro" id="IPR015915">
    <property type="entry name" value="Kelch-typ_b-propeller"/>
</dbReference>
<keyword evidence="3" id="KW-1185">Reference proteome</keyword>
<dbReference type="InterPro" id="IPR001810">
    <property type="entry name" value="F-box_dom"/>
</dbReference>
<dbReference type="AlphaFoldDB" id="A0A6D2HKU7"/>
<name>A0A6D2HKU7_9BRAS</name>
<dbReference type="InterPro" id="IPR036047">
    <property type="entry name" value="F-box-like_dom_sf"/>
</dbReference>
<dbReference type="InterPro" id="IPR006652">
    <property type="entry name" value="Kelch_1"/>
</dbReference>
<evidence type="ECO:0000313" key="2">
    <source>
        <dbReference type="EMBL" id="CAA7016586.1"/>
    </source>
</evidence>
<dbReference type="SMART" id="SM00612">
    <property type="entry name" value="Kelch"/>
    <property type="match status" value="2"/>
</dbReference>